<dbReference type="InterPro" id="IPR027417">
    <property type="entry name" value="P-loop_NTPase"/>
</dbReference>
<gene>
    <name evidence="3" type="ORF">MSIBF_A1580001</name>
</gene>
<sequence length="463" mass="54725">MKFVNRQEELKSLEDRYRTNKAEFVVIYGRRRVGKTELIAQFCKDKKSIYYIANKTNDFVQMQKIIDRIAGNFNERIPLIKDWDEFFKYLAEKSENRLIFVIDEFPYLMMSNKAIPSIFQAGWDEYLGKTKIFLILCGSSISMMEKGVLSYKSPVYGRRTSQLKIEPLTFERAREFFPKAGIEKQIVNYAVLGGIPMYLECFDKSNAIENIREHLLKKSSPLYEEPLFLMREELREPFSYFLILEALANGGIRMNEISIKTNMEVYKLPKYLNVLQNLGYIKKIYPVTEMTKKSKNTLYCIADNFLKFWFKFIYPNFDYLEIKQEEKVIEIIERDIDSYVGRAYEKVCMEFLIDANRKNLLPFGFSKIGSWWTRKGDEIDIAALNEETKEILLCECKWTKQQIDLNIIHDLIKKSKLIDANLTKKFALFSKSGFTEKAIKFMDENEIRHYDLKDIENLLNLQV</sequence>
<dbReference type="SUPFAM" id="SSF52540">
    <property type="entry name" value="P-loop containing nucleoside triphosphate hydrolases"/>
    <property type="match status" value="1"/>
</dbReference>
<dbReference type="PANTHER" id="PTHR34704">
    <property type="entry name" value="ATPASE"/>
    <property type="match status" value="1"/>
</dbReference>
<dbReference type="Gene3D" id="3.40.1350.10">
    <property type="match status" value="1"/>
</dbReference>
<dbReference type="EMBL" id="CCXY01000066">
    <property type="protein sequence ID" value="CEG11660.1"/>
    <property type="molecule type" value="Genomic_DNA"/>
</dbReference>
<organism evidence="3">
    <name type="scientific">groundwater metagenome</name>
    <dbReference type="NCBI Taxonomy" id="717931"/>
    <lineage>
        <taxon>unclassified sequences</taxon>
        <taxon>metagenomes</taxon>
        <taxon>ecological metagenomes</taxon>
    </lineage>
</organism>
<dbReference type="GO" id="GO:0005524">
    <property type="term" value="F:ATP binding"/>
    <property type="evidence" value="ECO:0007669"/>
    <property type="project" value="InterPro"/>
</dbReference>
<dbReference type="InterPro" id="IPR036390">
    <property type="entry name" value="WH_DNA-bd_sf"/>
</dbReference>
<dbReference type="AlphaFoldDB" id="A0A098E9I1"/>
<feature type="domain" description="ATPase" evidence="1">
    <location>
        <begin position="3"/>
        <end position="200"/>
    </location>
</feature>
<evidence type="ECO:0008006" key="4">
    <source>
        <dbReference type="Google" id="ProtNLM"/>
    </source>
</evidence>
<dbReference type="InterPro" id="IPR011856">
    <property type="entry name" value="tRNA_endonuc-like_dom_sf"/>
</dbReference>
<dbReference type="PANTHER" id="PTHR34704:SF1">
    <property type="entry name" value="ATPASE"/>
    <property type="match status" value="1"/>
</dbReference>
<protein>
    <recommendedName>
        <fullName evidence="4">ATPase</fullName>
    </recommendedName>
</protein>
<evidence type="ECO:0000313" key="3">
    <source>
        <dbReference type="EMBL" id="CEG11660.1"/>
    </source>
</evidence>
<proteinExistence type="predicted"/>
<dbReference type="InterPro" id="IPR011579">
    <property type="entry name" value="ATPase_dom"/>
</dbReference>
<dbReference type="Gene3D" id="3.40.50.300">
    <property type="entry name" value="P-loop containing nucleotide triphosphate hydrolases"/>
    <property type="match status" value="1"/>
</dbReference>
<feature type="domain" description="DUF234" evidence="2">
    <location>
        <begin position="309"/>
        <end position="401"/>
    </location>
</feature>
<dbReference type="Pfam" id="PF03008">
    <property type="entry name" value="DUF234"/>
    <property type="match status" value="1"/>
</dbReference>
<evidence type="ECO:0000259" key="2">
    <source>
        <dbReference type="Pfam" id="PF03008"/>
    </source>
</evidence>
<dbReference type="SUPFAM" id="SSF46785">
    <property type="entry name" value="Winged helix' DNA-binding domain"/>
    <property type="match status" value="1"/>
</dbReference>
<dbReference type="Pfam" id="PF01637">
    <property type="entry name" value="ATPase_2"/>
    <property type="match status" value="1"/>
</dbReference>
<dbReference type="InterPro" id="IPR004256">
    <property type="entry name" value="DUF234"/>
</dbReference>
<dbReference type="GO" id="GO:0003676">
    <property type="term" value="F:nucleic acid binding"/>
    <property type="evidence" value="ECO:0007669"/>
    <property type="project" value="InterPro"/>
</dbReference>
<dbReference type="SUPFAM" id="SSF52980">
    <property type="entry name" value="Restriction endonuclease-like"/>
    <property type="match status" value="1"/>
</dbReference>
<name>A0A098E9I1_9ZZZZ</name>
<accession>A0A098E9I1</accession>
<reference evidence="3" key="1">
    <citation type="submission" date="2014-09" db="EMBL/GenBank/DDBJ databases">
        <authorList>
            <person name="Probst J Alexander"/>
        </authorList>
    </citation>
    <scope>NUCLEOTIDE SEQUENCE</scope>
</reference>
<dbReference type="InterPro" id="IPR011335">
    <property type="entry name" value="Restrct_endonuc-II-like"/>
</dbReference>
<evidence type="ECO:0000259" key="1">
    <source>
        <dbReference type="Pfam" id="PF01637"/>
    </source>
</evidence>